<dbReference type="CDD" id="cd23945">
    <property type="entry name" value="PAPS_reductase"/>
    <property type="match status" value="1"/>
</dbReference>
<proteinExistence type="inferred from homology"/>
<evidence type="ECO:0000256" key="4">
    <source>
        <dbReference type="HAMAP-Rule" id="MF_00063"/>
    </source>
</evidence>
<dbReference type="AlphaFoldDB" id="A0A895XM02"/>
<dbReference type="EMBL" id="CP070496">
    <property type="protein sequence ID" value="QSB04439.1"/>
    <property type="molecule type" value="Genomic_DNA"/>
</dbReference>
<dbReference type="GO" id="GO:0043866">
    <property type="term" value="F:adenylyl-sulfate reductase (thioredoxin) activity"/>
    <property type="evidence" value="ECO:0007669"/>
    <property type="project" value="UniProtKB-EC"/>
</dbReference>
<dbReference type="NCBIfam" id="TIGR00434">
    <property type="entry name" value="cysH"/>
    <property type="match status" value="1"/>
</dbReference>
<keyword evidence="4" id="KW-0408">Iron</keyword>
<keyword evidence="4" id="KW-0963">Cytoplasm</keyword>
<dbReference type="HAMAP" id="MF_00063">
    <property type="entry name" value="CysH"/>
    <property type="match status" value="1"/>
</dbReference>
<dbReference type="PANTHER" id="PTHR46509:SF1">
    <property type="entry name" value="PHOSPHOADENOSINE PHOSPHOSULFATE REDUCTASE"/>
    <property type="match status" value="1"/>
</dbReference>
<dbReference type="Pfam" id="PF01507">
    <property type="entry name" value="PAPS_reduct"/>
    <property type="match status" value="1"/>
</dbReference>
<evidence type="ECO:0000259" key="5">
    <source>
        <dbReference type="Pfam" id="PF01507"/>
    </source>
</evidence>
<comment type="cofactor">
    <cofactor evidence="4">
        <name>[4Fe-4S] cluster</name>
        <dbReference type="ChEBI" id="CHEBI:49883"/>
    </cofactor>
    <text evidence="4">Binds 1 [4Fe-4S] cluster per subunit.</text>
</comment>
<keyword evidence="2 4" id="KW-0560">Oxidoreductase</keyword>
<feature type="binding site" evidence="4">
    <location>
        <position position="125"/>
    </location>
    <ligand>
        <name>[4Fe-4S] cluster</name>
        <dbReference type="ChEBI" id="CHEBI:49883"/>
    </ligand>
</feature>
<comment type="pathway">
    <text evidence="3 4">Sulfur metabolism; hydrogen sulfide biosynthesis; sulfite from sulfate.</text>
</comment>
<comment type="catalytic activity">
    <reaction evidence="4">
        <text>[thioredoxin]-disulfide + sulfite + AMP + 2 H(+) = adenosine 5'-phosphosulfate + [thioredoxin]-dithiol</text>
        <dbReference type="Rhea" id="RHEA:21976"/>
        <dbReference type="Rhea" id="RHEA-COMP:10698"/>
        <dbReference type="Rhea" id="RHEA-COMP:10700"/>
        <dbReference type="ChEBI" id="CHEBI:15378"/>
        <dbReference type="ChEBI" id="CHEBI:17359"/>
        <dbReference type="ChEBI" id="CHEBI:29950"/>
        <dbReference type="ChEBI" id="CHEBI:50058"/>
        <dbReference type="ChEBI" id="CHEBI:58243"/>
        <dbReference type="ChEBI" id="CHEBI:456215"/>
        <dbReference type="EC" id="1.8.4.10"/>
    </reaction>
</comment>
<accession>A0A895XM02</accession>
<dbReference type="GO" id="GO:0005737">
    <property type="term" value="C:cytoplasm"/>
    <property type="evidence" value="ECO:0007669"/>
    <property type="project" value="UniProtKB-SubCell"/>
</dbReference>
<evidence type="ECO:0000256" key="1">
    <source>
        <dbReference type="ARBA" id="ARBA00009732"/>
    </source>
</evidence>
<evidence type="ECO:0000313" key="7">
    <source>
        <dbReference type="Proteomes" id="UP000662939"/>
    </source>
</evidence>
<dbReference type="PANTHER" id="PTHR46509">
    <property type="entry name" value="PHOSPHOADENOSINE PHOSPHOSULFATE REDUCTASE"/>
    <property type="match status" value="1"/>
</dbReference>
<sequence length="237" mass="26319">MTSQTTPARDPFELKDLADQAGRDLEDSSALEILEWAVGEFGERFCVTSSFADAVVAHLASIVAPGIDVVFLDTGLHFPETLEVRDEVMFTFPVNVRSIRPRQTVGLQDGEFGPRLWDRRPDECCALRKVLPLADALADYDGWATGLRRDESPTRADTPVVGFDPSRKKVKVSPIAKWTEADVDAYIEKHDIPVNQLLRNGYGSVGCWPCTRRTAPGEDPRAGRWAMFDKSECGLHV</sequence>
<dbReference type="Gene3D" id="3.40.50.620">
    <property type="entry name" value="HUPs"/>
    <property type="match status" value="1"/>
</dbReference>
<feature type="domain" description="Phosphoadenosine phosphosulphate reductase" evidence="5">
    <location>
        <begin position="52"/>
        <end position="212"/>
    </location>
</feature>
<dbReference type="RefSeq" id="WP_213170436.1">
    <property type="nucleotide sequence ID" value="NZ_CP070496.1"/>
</dbReference>
<keyword evidence="7" id="KW-1185">Reference proteome</keyword>
<dbReference type="GO" id="GO:0004604">
    <property type="term" value="F:phosphoadenylyl-sulfate reductase (thioredoxin) activity"/>
    <property type="evidence" value="ECO:0007669"/>
    <property type="project" value="UniProtKB-UniRule"/>
</dbReference>
<feature type="active site" description="Nucleophile; cysteine thiosulfonate intermediate" evidence="4">
    <location>
        <position position="233"/>
    </location>
</feature>
<keyword evidence="4" id="KW-0479">Metal-binding</keyword>
<dbReference type="EC" id="1.8.4.10" evidence="4"/>
<dbReference type="NCBIfam" id="NF002537">
    <property type="entry name" value="PRK02090.1"/>
    <property type="match status" value="1"/>
</dbReference>
<feature type="binding site" evidence="4">
    <location>
        <position position="207"/>
    </location>
    <ligand>
        <name>[4Fe-4S] cluster</name>
        <dbReference type="ChEBI" id="CHEBI:49883"/>
    </ligand>
</feature>
<gene>
    <name evidence="4" type="primary">cysH</name>
    <name evidence="6" type="ORF">JQS30_11645</name>
</gene>
<dbReference type="SUPFAM" id="SSF52402">
    <property type="entry name" value="Adenine nucleotide alpha hydrolases-like"/>
    <property type="match status" value="1"/>
</dbReference>
<dbReference type="InterPro" id="IPR014729">
    <property type="entry name" value="Rossmann-like_a/b/a_fold"/>
</dbReference>
<feature type="binding site" evidence="4">
    <location>
        <position position="210"/>
    </location>
    <ligand>
        <name>[4Fe-4S] cluster</name>
        <dbReference type="ChEBI" id="CHEBI:49883"/>
    </ligand>
</feature>
<comment type="similarity">
    <text evidence="1 4">Belongs to the PAPS reductase family. CysH subfamily.</text>
</comment>
<evidence type="ECO:0000313" key="6">
    <source>
        <dbReference type="EMBL" id="QSB04439.1"/>
    </source>
</evidence>
<dbReference type="GO" id="GO:0046872">
    <property type="term" value="F:metal ion binding"/>
    <property type="evidence" value="ECO:0007669"/>
    <property type="project" value="UniProtKB-KW"/>
</dbReference>
<dbReference type="GO" id="GO:0070814">
    <property type="term" value="P:hydrogen sulfide biosynthetic process"/>
    <property type="evidence" value="ECO:0007669"/>
    <property type="project" value="UniProtKB-UniRule"/>
</dbReference>
<dbReference type="GO" id="GO:0051539">
    <property type="term" value="F:4 iron, 4 sulfur cluster binding"/>
    <property type="evidence" value="ECO:0007669"/>
    <property type="project" value="UniProtKB-UniRule"/>
</dbReference>
<dbReference type="Proteomes" id="UP000662939">
    <property type="component" value="Chromosome"/>
</dbReference>
<dbReference type="InterPro" id="IPR004511">
    <property type="entry name" value="PAPS/APS_Rdtase"/>
</dbReference>
<protein>
    <recommendedName>
        <fullName evidence="4">Adenosine 5'-phosphosulfate reductase</fullName>
        <shortName evidence="4">APS reductase</shortName>
        <ecNumber evidence="4">1.8.4.10</ecNumber>
    </recommendedName>
    <alternativeName>
        <fullName evidence="4">5'-adenylylsulfate reductase</fullName>
    </alternativeName>
    <alternativeName>
        <fullName evidence="4">Thioredoxin-dependent 5'-adenylylsulfate reductase</fullName>
    </alternativeName>
</protein>
<dbReference type="InterPro" id="IPR002500">
    <property type="entry name" value="PAPS_reduct_dom"/>
</dbReference>
<dbReference type="PIRSF" id="PIRSF000857">
    <property type="entry name" value="PAPS_reductase"/>
    <property type="match status" value="1"/>
</dbReference>
<dbReference type="KEGG" id="nav:JQS30_11645"/>
<dbReference type="GO" id="GO:0019379">
    <property type="term" value="P:sulfate assimilation, phosphoadenylyl sulfate reduction by phosphoadenylyl-sulfate reductase (thioredoxin)"/>
    <property type="evidence" value="ECO:0007669"/>
    <property type="project" value="UniProtKB-UniRule"/>
</dbReference>
<keyword evidence="4" id="KW-0411">Iron-sulfur</keyword>
<evidence type="ECO:0000256" key="3">
    <source>
        <dbReference type="ARBA" id="ARBA00024327"/>
    </source>
</evidence>
<comment type="subcellular location">
    <subcellularLocation>
        <location evidence="4">Cytoplasm</location>
    </subcellularLocation>
</comment>
<name>A0A895XM02_9ACTN</name>
<organism evidence="6 7">
    <name type="scientific">Natronoglycomyces albus</name>
    <dbReference type="NCBI Taxonomy" id="2811108"/>
    <lineage>
        <taxon>Bacteria</taxon>
        <taxon>Bacillati</taxon>
        <taxon>Actinomycetota</taxon>
        <taxon>Actinomycetes</taxon>
        <taxon>Glycomycetales</taxon>
        <taxon>Glycomycetaceae</taxon>
        <taxon>Natronoglycomyces</taxon>
    </lineage>
</organism>
<evidence type="ECO:0000256" key="2">
    <source>
        <dbReference type="ARBA" id="ARBA00023002"/>
    </source>
</evidence>
<reference evidence="6" key="1">
    <citation type="submission" date="2021-02" db="EMBL/GenBank/DDBJ databases">
        <title>Natronoglycomyces albus gen. nov., sp. nov, a haloalkaliphilic actinobacterium from a soda solonchak soil.</title>
        <authorList>
            <person name="Sorokin D.Y."/>
            <person name="Khijniak T.V."/>
            <person name="Zakharycheva A.P."/>
            <person name="Boueva O.V."/>
            <person name="Ariskina E.V."/>
            <person name="Hahnke R.L."/>
            <person name="Bunk B."/>
            <person name="Sproer C."/>
            <person name="Schumann P."/>
            <person name="Evtushenko L.I."/>
            <person name="Kublanov I.V."/>
        </authorList>
    </citation>
    <scope>NUCLEOTIDE SEQUENCE</scope>
    <source>
        <strain evidence="6">DSM 106290</strain>
    </source>
</reference>
<comment type="function">
    <text evidence="4">Catalyzes the formation of sulfite from adenosine 5'-phosphosulfate (APS) using thioredoxin as an electron donor.</text>
</comment>
<feature type="binding site" evidence="4">
    <location>
        <position position="124"/>
    </location>
    <ligand>
        <name>[4Fe-4S] cluster</name>
        <dbReference type="ChEBI" id="CHEBI:49883"/>
    </ligand>
</feature>